<evidence type="ECO:0000313" key="2">
    <source>
        <dbReference type="Proteomes" id="UP000279760"/>
    </source>
</evidence>
<evidence type="ECO:0000313" key="1">
    <source>
        <dbReference type="EMBL" id="AYV22327.1"/>
    </source>
</evidence>
<reference evidence="1 2" key="1">
    <citation type="submission" date="2018-11" db="EMBL/GenBank/DDBJ databases">
        <title>Complete Genome Sequence of Vbrio mediterranei 117-T6: a Potential Pathogen Bacteria Isolated from the Conchocelis of Pyropia.</title>
        <authorList>
            <person name="Liu Q."/>
        </authorList>
    </citation>
    <scope>NUCLEOTIDE SEQUENCE [LARGE SCALE GENOMIC DNA]</scope>
    <source>
        <strain evidence="1 2">117-T6</strain>
    </source>
</reference>
<sequence length="94" mass="10728">MCNCFDEMLARVKDAATEQLKDTPMVEGSLKVEWKNRVFFLDGKPSAPVALYVETEYHPLKKNNEPMKNKRKLENGFKMSHCPFCGIAFDEVAA</sequence>
<dbReference type="RefSeq" id="WP_124940837.1">
    <property type="nucleotide sequence ID" value="NZ_CP033577.1"/>
</dbReference>
<proteinExistence type="predicted"/>
<dbReference type="AlphaFoldDB" id="A0A3G4VC40"/>
<protein>
    <submittedName>
        <fullName evidence="1">Uncharacterized protein</fullName>
    </submittedName>
</protein>
<gene>
    <name evidence="1" type="ORF">ECB94_14265</name>
</gene>
<accession>A0A3G4VC40</accession>
<dbReference type="EMBL" id="CP033577">
    <property type="protein sequence ID" value="AYV22327.1"/>
    <property type="molecule type" value="Genomic_DNA"/>
</dbReference>
<organism evidence="1 2">
    <name type="scientific">Vibrio mediterranei</name>
    <dbReference type="NCBI Taxonomy" id="689"/>
    <lineage>
        <taxon>Bacteria</taxon>
        <taxon>Pseudomonadati</taxon>
        <taxon>Pseudomonadota</taxon>
        <taxon>Gammaproteobacteria</taxon>
        <taxon>Vibrionales</taxon>
        <taxon>Vibrionaceae</taxon>
        <taxon>Vibrio</taxon>
    </lineage>
</organism>
<name>A0A3G4VC40_9VIBR</name>
<dbReference type="Proteomes" id="UP000279760">
    <property type="component" value="Chromosome 1"/>
</dbReference>